<keyword evidence="1" id="KW-0812">Transmembrane</keyword>
<evidence type="ECO:0000256" key="1">
    <source>
        <dbReference type="SAM" id="Phobius"/>
    </source>
</evidence>
<accession>A0A226D1F0</accession>
<feature type="transmembrane region" description="Helical" evidence="1">
    <location>
        <begin position="317"/>
        <end position="342"/>
    </location>
</feature>
<keyword evidence="1" id="KW-1133">Transmembrane helix</keyword>
<gene>
    <name evidence="2" type="ORF">Fcan01_25625</name>
</gene>
<dbReference type="Proteomes" id="UP000198287">
    <property type="component" value="Unassembled WGS sequence"/>
</dbReference>
<reference evidence="2 3" key="1">
    <citation type="submission" date="2015-12" db="EMBL/GenBank/DDBJ databases">
        <title>The genome of Folsomia candida.</title>
        <authorList>
            <person name="Faddeeva A."/>
            <person name="Derks M.F."/>
            <person name="Anvar Y."/>
            <person name="Smit S."/>
            <person name="Van Straalen N."/>
            <person name="Roelofs D."/>
        </authorList>
    </citation>
    <scope>NUCLEOTIDE SEQUENCE [LARGE SCALE GENOMIC DNA]</scope>
    <source>
        <strain evidence="2 3">VU population</strain>
        <tissue evidence="2">Whole body</tissue>
    </source>
</reference>
<feature type="transmembrane region" description="Helical" evidence="1">
    <location>
        <begin position="195"/>
        <end position="215"/>
    </location>
</feature>
<feature type="transmembrane region" description="Helical" evidence="1">
    <location>
        <begin position="51"/>
        <end position="70"/>
    </location>
</feature>
<dbReference type="AlphaFoldDB" id="A0A226D1F0"/>
<comment type="caution">
    <text evidence="2">The sequence shown here is derived from an EMBL/GenBank/DDBJ whole genome shotgun (WGS) entry which is preliminary data.</text>
</comment>
<proteinExistence type="predicted"/>
<protein>
    <recommendedName>
        <fullName evidence="4">Odorant receptor</fullName>
    </recommendedName>
</protein>
<evidence type="ECO:0000313" key="2">
    <source>
        <dbReference type="EMBL" id="OXA39425.1"/>
    </source>
</evidence>
<keyword evidence="1" id="KW-0472">Membrane</keyword>
<feature type="transmembrane region" description="Helical" evidence="1">
    <location>
        <begin position="222"/>
        <end position="242"/>
    </location>
</feature>
<organism evidence="2 3">
    <name type="scientific">Folsomia candida</name>
    <name type="common">Springtail</name>
    <dbReference type="NCBI Taxonomy" id="158441"/>
    <lineage>
        <taxon>Eukaryota</taxon>
        <taxon>Metazoa</taxon>
        <taxon>Ecdysozoa</taxon>
        <taxon>Arthropoda</taxon>
        <taxon>Hexapoda</taxon>
        <taxon>Collembola</taxon>
        <taxon>Entomobryomorpha</taxon>
        <taxon>Isotomoidea</taxon>
        <taxon>Isotomidae</taxon>
        <taxon>Proisotominae</taxon>
        <taxon>Folsomia</taxon>
    </lineage>
</organism>
<name>A0A226D1F0_FOLCA</name>
<sequence>MLYFVVRNYLKRAVLGSQRSTLFTLYYLTWETKSSRVTIPQDEWRLRTLQLINALIACFILPVMWMRCYTLATSQEGIDDKITLCLTSLVSFVIPSYLGFASVLMKPSGAKKYIACFDAILHLECALEGFVLIKQHKNHGDKLDSAIKEMLKSANLFLLTFEYIVPILILFFALSTSNPFYTMLRAIHNFEAYGPVIPVVMQVSIGIWATFGFLFMISTLVICILLVAYSISCLYVWTMFLVESKSNVSFKLGGGLGFHSCIKIYKMLRVMTLVEGELIGEFIIPCLHHFSAVAMSTSSVFLILVEVSDRGGKSVLLITSCIVILIYSTMLEIFAICVNAKIGMLSKTFLRRLRMENGRDSYRRRILNGMLPNSVCLECLRSVDMIHNGMQMSYFLSYLDRVTHFTWTLLVAYR</sequence>
<feature type="transmembrane region" description="Helical" evidence="1">
    <location>
        <begin position="82"/>
        <end position="100"/>
    </location>
</feature>
<evidence type="ECO:0008006" key="4">
    <source>
        <dbReference type="Google" id="ProtNLM"/>
    </source>
</evidence>
<dbReference type="EMBL" id="LNIX01000038">
    <property type="protein sequence ID" value="OXA39425.1"/>
    <property type="molecule type" value="Genomic_DNA"/>
</dbReference>
<keyword evidence="3" id="KW-1185">Reference proteome</keyword>
<feature type="transmembrane region" description="Helical" evidence="1">
    <location>
        <begin position="154"/>
        <end position="175"/>
    </location>
</feature>
<evidence type="ECO:0000313" key="3">
    <source>
        <dbReference type="Proteomes" id="UP000198287"/>
    </source>
</evidence>